<organism evidence="3 4">
    <name type="scientific">Nitratidesulfovibrio vulgaris (strain DP4)</name>
    <name type="common">Desulfovibrio vulgaris</name>
    <dbReference type="NCBI Taxonomy" id="391774"/>
    <lineage>
        <taxon>Bacteria</taxon>
        <taxon>Pseudomonadati</taxon>
        <taxon>Thermodesulfobacteriota</taxon>
        <taxon>Desulfovibrionia</taxon>
        <taxon>Desulfovibrionales</taxon>
        <taxon>Desulfovibrionaceae</taxon>
        <taxon>Nitratidesulfovibrio</taxon>
    </lineage>
</organism>
<dbReference type="RefSeq" id="WP_010937717.1">
    <property type="nucleotide sequence ID" value="NC_008751.1"/>
</dbReference>
<proteinExistence type="predicted"/>
<dbReference type="HOGENOM" id="CLU_1364343_0_0_7"/>
<evidence type="ECO:0000259" key="2">
    <source>
        <dbReference type="Pfam" id="PF26159"/>
    </source>
</evidence>
<evidence type="ECO:0000313" key="4">
    <source>
        <dbReference type="Proteomes" id="UP000009173"/>
    </source>
</evidence>
<dbReference type="InterPro" id="IPR058355">
    <property type="entry name" value="DUF8042"/>
</dbReference>
<protein>
    <submittedName>
        <fullName evidence="3">Uncharacterized protein</fullName>
    </submittedName>
</protein>
<evidence type="ECO:0000259" key="1">
    <source>
        <dbReference type="Pfam" id="PF26154"/>
    </source>
</evidence>
<dbReference type="Pfam" id="PF26159">
    <property type="entry name" value="DUF8043"/>
    <property type="match status" value="1"/>
</dbReference>
<dbReference type="KEGG" id="dvl:Dvul_2524"/>
<sequence length="201" mass="23093">MIVIDGRQTDMKLDSFANLEEILVKVLTEDYLENRIVTDVLVNEETFSEIYPHQAEDVQTDEIRSLEIRTVPVGEMAVNISRELYKVIQVMTSGAKQVATLFRQADDTEALELLQDLIDVTRDFMGMISTLRAEFSLRGGVDFQTNVDQISDLLTEMTEVLENEDWILLADLLEYEFLPVCENWKQVIQSLREDIRKAVKG</sequence>
<dbReference type="AlphaFoldDB" id="A0A0H3AB36"/>
<feature type="domain" description="DUF8043" evidence="2">
    <location>
        <begin position="1"/>
        <end position="71"/>
    </location>
</feature>
<dbReference type="EMBL" id="CP000527">
    <property type="protein sequence ID" value="ABM29540.1"/>
    <property type="molecule type" value="Genomic_DNA"/>
</dbReference>
<dbReference type="Pfam" id="PF26154">
    <property type="entry name" value="DUF8042"/>
    <property type="match status" value="1"/>
</dbReference>
<gene>
    <name evidence="3" type="ordered locus">Dvul_2524</name>
</gene>
<name>A0A0H3AB36_NITV4</name>
<reference evidence="4" key="1">
    <citation type="journal article" date="2009" name="Environ. Microbiol.">
        <title>Contribution of mobile genetic elements to Desulfovibrio vulgaris genome plasticity.</title>
        <authorList>
            <person name="Walker C.B."/>
            <person name="Stolyar S."/>
            <person name="Chivian D."/>
            <person name="Pinel N."/>
            <person name="Gabster J.A."/>
            <person name="Dehal P.S."/>
            <person name="He Z."/>
            <person name="Yang Z.K."/>
            <person name="Yen H.C."/>
            <person name="Zhou J."/>
            <person name="Wall J.D."/>
            <person name="Hazen T.C."/>
            <person name="Arkin A.P."/>
            <person name="Stahl D.A."/>
        </authorList>
    </citation>
    <scope>NUCLEOTIDE SEQUENCE [LARGE SCALE GENOMIC DNA]</scope>
    <source>
        <strain evidence="4">DP4</strain>
    </source>
</reference>
<accession>A0A0H3AB36</accession>
<dbReference type="Proteomes" id="UP000009173">
    <property type="component" value="Chromosome"/>
</dbReference>
<dbReference type="InterPro" id="IPR058356">
    <property type="entry name" value="DUF8043"/>
</dbReference>
<evidence type="ECO:0000313" key="3">
    <source>
        <dbReference type="EMBL" id="ABM29540.1"/>
    </source>
</evidence>
<feature type="domain" description="DUF8042" evidence="1">
    <location>
        <begin position="75"/>
        <end position="192"/>
    </location>
</feature>